<dbReference type="GO" id="GO:0050353">
    <property type="term" value="F:trimethyllysine dioxygenase activity"/>
    <property type="evidence" value="ECO:0007669"/>
    <property type="project" value="UniProtKB-EC"/>
</dbReference>
<gene>
    <name evidence="18" type="ORF">IZO911_LOCUS2645</name>
    <name evidence="19" type="ORF">KXQ929_LOCUS2516</name>
</gene>
<keyword evidence="6" id="KW-0479">Metal-binding</keyword>
<evidence type="ECO:0000256" key="4">
    <source>
        <dbReference type="ARBA" id="ARBA00008654"/>
    </source>
</evidence>
<evidence type="ECO:0000259" key="16">
    <source>
        <dbReference type="Pfam" id="PF02668"/>
    </source>
</evidence>
<evidence type="ECO:0000256" key="8">
    <source>
        <dbReference type="ARBA" id="ARBA00022964"/>
    </source>
</evidence>
<evidence type="ECO:0000256" key="2">
    <source>
        <dbReference type="ARBA" id="ARBA00001961"/>
    </source>
</evidence>
<evidence type="ECO:0000256" key="9">
    <source>
        <dbReference type="ARBA" id="ARBA00023002"/>
    </source>
</evidence>
<evidence type="ECO:0000256" key="5">
    <source>
        <dbReference type="ARBA" id="ARBA00012267"/>
    </source>
</evidence>
<evidence type="ECO:0000256" key="12">
    <source>
        <dbReference type="ARBA" id="ARBA00031778"/>
    </source>
</evidence>
<comment type="cofactor">
    <cofactor evidence="1">
        <name>Fe(2+)</name>
        <dbReference type="ChEBI" id="CHEBI:29033"/>
    </cofactor>
</comment>
<dbReference type="Proteomes" id="UP000663860">
    <property type="component" value="Unassembled WGS sequence"/>
</dbReference>
<evidence type="ECO:0000256" key="6">
    <source>
        <dbReference type="ARBA" id="ARBA00022723"/>
    </source>
</evidence>
<evidence type="ECO:0000313" key="18">
    <source>
        <dbReference type="EMBL" id="CAF0728346.1"/>
    </source>
</evidence>
<dbReference type="InterPro" id="IPR050411">
    <property type="entry name" value="AlphaKG_dependent_hydroxylases"/>
</dbReference>
<dbReference type="UniPathway" id="UPA00118"/>
<evidence type="ECO:0000256" key="11">
    <source>
        <dbReference type="ARBA" id="ARBA00030363"/>
    </source>
</evidence>
<dbReference type="PANTHER" id="PTHR10696">
    <property type="entry name" value="GAMMA-BUTYROBETAINE HYDROXYLASE-RELATED"/>
    <property type="match status" value="1"/>
</dbReference>
<comment type="similarity">
    <text evidence="4">Belongs to the gamma-BBH/TMLD family.</text>
</comment>
<feature type="domain" description="Gamma-butyrobetaine hydroxylase-like N-terminal" evidence="17">
    <location>
        <begin position="39"/>
        <end position="109"/>
    </location>
</feature>
<dbReference type="SUPFAM" id="SSF51197">
    <property type="entry name" value="Clavaminate synthase-like"/>
    <property type="match status" value="1"/>
</dbReference>
<dbReference type="AlphaFoldDB" id="A0A813MQE1"/>
<dbReference type="Gene3D" id="3.30.2020.30">
    <property type="match status" value="1"/>
</dbReference>
<evidence type="ECO:0000256" key="13">
    <source>
        <dbReference type="ARBA" id="ARBA00032283"/>
    </source>
</evidence>
<dbReference type="Gene3D" id="3.60.130.10">
    <property type="entry name" value="Clavaminate synthase-like"/>
    <property type="match status" value="1"/>
</dbReference>
<evidence type="ECO:0000256" key="14">
    <source>
        <dbReference type="ARBA" id="ARBA00046008"/>
    </source>
</evidence>
<evidence type="ECO:0000259" key="17">
    <source>
        <dbReference type="Pfam" id="PF06155"/>
    </source>
</evidence>
<evidence type="ECO:0000256" key="10">
    <source>
        <dbReference type="ARBA" id="ARBA00023004"/>
    </source>
</evidence>
<evidence type="ECO:0000256" key="3">
    <source>
        <dbReference type="ARBA" id="ARBA00005022"/>
    </source>
</evidence>
<dbReference type="Proteomes" id="UP000663868">
    <property type="component" value="Unassembled WGS sequence"/>
</dbReference>
<dbReference type="EMBL" id="CAJOBB010000075">
    <property type="protein sequence ID" value="CAF3548171.1"/>
    <property type="molecule type" value="Genomic_DNA"/>
</dbReference>
<keyword evidence="9" id="KW-0560">Oxidoreductase</keyword>
<dbReference type="InterPro" id="IPR003819">
    <property type="entry name" value="TauD/TfdA-like"/>
</dbReference>
<comment type="caution">
    <text evidence="18">The sequence shown here is derived from an EMBL/GenBank/DDBJ whole genome shotgun (WGS) entry which is preliminary data.</text>
</comment>
<evidence type="ECO:0000256" key="15">
    <source>
        <dbReference type="ARBA" id="ARBA00049334"/>
    </source>
</evidence>
<protein>
    <recommendedName>
        <fullName evidence="5">trimethyllysine dioxygenase</fullName>
        <ecNumber evidence="5">1.14.11.8</ecNumber>
    </recommendedName>
    <alternativeName>
        <fullName evidence="12">Epsilon-trimethyllysine 2-oxoglutarate dioxygenase</fullName>
    </alternativeName>
    <alternativeName>
        <fullName evidence="11">TML hydroxylase</fullName>
    </alternativeName>
    <alternativeName>
        <fullName evidence="13">TML-alpha-ketoglutarate dioxygenase</fullName>
    </alternativeName>
</protein>
<dbReference type="GO" id="GO:0005739">
    <property type="term" value="C:mitochondrion"/>
    <property type="evidence" value="ECO:0007669"/>
    <property type="project" value="TreeGrafter"/>
</dbReference>
<keyword evidence="10" id="KW-0408">Iron</keyword>
<comment type="catalytic activity">
    <reaction evidence="15">
        <text>N(6),N(6),N(6)-trimethyl-L-lysine + 2-oxoglutarate + O2 = (3S)-3-hydroxy-N(6),N(6),N(6)-trimethyl-L-lysine + succinate + CO2</text>
        <dbReference type="Rhea" id="RHEA:14181"/>
        <dbReference type="ChEBI" id="CHEBI:15379"/>
        <dbReference type="ChEBI" id="CHEBI:16526"/>
        <dbReference type="ChEBI" id="CHEBI:16810"/>
        <dbReference type="ChEBI" id="CHEBI:30031"/>
        <dbReference type="ChEBI" id="CHEBI:58100"/>
        <dbReference type="ChEBI" id="CHEBI:141499"/>
        <dbReference type="EC" id="1.14.11.8"/>
    </reaction>
</comment>
<comment type="function">
    <text evidence="14">Converts trimethyllysine (TML) into hydroxytrimethyllysine (HTML).</text>
</comment>
<evidence type="ECO:0000313" key="19">
    <source>
        <dbReference type="EMBL" id="CAF3548171.1"/>
    </source>
</evidence>
<feature type="domain" description="TauD/TfdA-like" evidence="16">
    <location>
        <begin position="148"/>
        <end position="370"/>
    </location>
</feature>
<organism evidence="18 20">
    <name type="scientific">Adineta steineri</name>
    <dbReference type="NCBI Taxonomy" id="433720"/>
    <lineage>
        <taxon>Eukaryota</taxon>
        <taxon>Metazoa</taxon>
        <taxon>Spiralia</taxon>
        <taxon>Gnathifera</taxon>
        <taxon>Rotifera</taxon>
        <taxon>Eurotatoria</taxon>
        <taxon>Bdelloidea</taxon>
        <taxon>Adinetida</taxon>
        <taxon>Adinetidae</taxon>
        <taxon>Adineta</taxon>
    </lineage>
</organism>
<evidence type="ECO:0000256" key="1">
    <source>
        <dbReference type="ARBA" id="ARBA00001954"/>
    </source>
</evidence>
<reference evidence="18" key="1">
    <citation type="submission" date="2021-02" db="EMBL/GenBank/DDBJ databases">
        <authorList>
            <person name="Nowell W R."/>
        </authorList>
    </citation>
    <scope>NUCLEOTIDE SEQUENCE</scope>
</reference>
<accession>A0A813MQE1</accession>
<sequence length="388" mass="45797">MKNIRPCLRLVQNSIFFQGQQRFLHVEKHKDYLRLINKNDTMDFHYIWLRHNCPTIGISIHPKTNERIVDCAAIPSEIKPEHVELVENEKKLKITWSKDHASLFDLAFLTSNAYGKNRLETKKPQTKIEDIELIYDEKNQHETYLANCYERLKKYGLVVVRQRGLDTEDIIKDFLPCGASVVETHFGRIEDLRPDNTTNQNNDQLGYTNSAINLHTDQPFIADPPGMQLLQCIRSADKGGDNYFANARHAALYLREIDPNAYYILTTTPVHFHRKQKEFQSIHIGPIIEIDNDDVKQVRHSYFTLAPFNFPFWFTTAYYNAYRKYASILYDPQSQYRVKLERGDFVLYDNYKMLHAREEFTGPRHLRGIYFRHTDVWNKLEKFSKVKI</sequence>
<dbReference type="EC" id="1.14.11.8" evidence="5"/>
<dbReference type="PANTHER" id="PTHR10696:SF51">
    <property type="entry name" value="TRIMETHYLLYSINE DIOXYGENASE, MITOCHONDRIAL"/>
    <property type="match status" value="1"/>
</dbReference>
<comment type="cofactor">
    <cofactor evidence="2">
        <name>L-ascorbate</name>
        <dbReference type="ChEBI" id="CHEBI:38290"/>
    </cofactor>
</comment>
<dbReference type="InterPro" id="IPR038492">
    <property type="entry name" value="GBBH-like_N_sf"/>
</dbReference>
<proteinExistence type="inferred from homology"/>
<evidence type="ECO:0000256" key="7">
    <source>
        <dbReference type="ARBA" id="ARBA00022873"/>
    </source>
</evidence>
<dbReference type="InterPro" id="IPR042098">
    <property type="entry name" value="TauD-like_sf"/>
</dbReference>
<dbReference type="Pfam" id="PF02668">
    <property type="entry name" value="TauD"/>
    <property type="match status" value="1"/>
</dbReference>
<dbReference type="InterPro" id="IPR010376">
    <property type="entry name" value="GBBH-like_N"/>
</dbReference>
<dbReference type="GO" id="GO:0046872">
    <property type="term" value="F:metal ion binding"/>
    <property type="evidence" value="ECO:0007669"/>
    <property type="project" value="UniProtKB-KW"/>
</dbReference>
<keyword evidence="7" id="KW-0124">Carnitine biosynthesis</keyword>
<name>A0A813MQE1_9BILA</name>
<comment type="pathway">
    <text evidence="3">Amine and polyamine biosynthesis; carnitine biosynthesis.</text>
</comment>
<dbReference type="EMBL" id="CAJNOE010000013">
    <property type="protein sequence ID" value="CAF0728346.1"/>
    <property type="molecule type" value="Genomic_DNA"/>
</dbReference>
<keyword evidence="8" id="KW-0223">Dioxygenase</keyword>
<dbReference type="Pfam" id="PF06155">
    <property type="entry name" value="GBBH-like_N"/>
    <property type="match status" value="1"/>
</dbReference>
<dbReference type="GO" id="GO:0045329">
    <property type="term" value="P:carnitine biosynthetic process"/>
    <property type="evidence" value="ECO:0007669"/>
    <property type="project" value="UniProtKB-UniPathway"/>
</dbReference>
<evidence type="ECO:0000313" key="20">
    <source>
        <dbReference type="Proteomes" id="UP000663860"/>
    </source>
</evidence>
<dbReference type="FunFam" id="3.30.2020.30:FF:000002">
    <property type="entry name" value="Putative gamma-butyrobetaine dioxygenase"/>
    <property type="match status" value="1"/>
</dbReference>